<dbReference type="Proteomes" id="UP000266841">
    <property type="component" value="Unassembled WGS sequence"/>
</dbReference>
<sequence length="548" mass="60601">MSPSPLGCPEGPPASGEPPASSTPVGQVGEVRGFSNIPPTDDGPNGTDAEAPKPKKQRKAITREAKVALKAFFNEKSWPLNKCLPRGKLEGELETIMKNHKLDKSQLSRQLANYKKEKFGHSTITLAHNTDMLKEKLASGIASTLDEFVSATLTSLAKPTVELNADFRNFAKVLNSLPESAREFVEATSNSPSCDHHKLLTSEVKGFIEIAADEFPRTLAKLSGSEMNFITRVRARQEEFIRKWGKEGKTSMSTLQFKALGSFLFNAIKLQWMYSAANSDKPEVCIPGPDDDTLVGKYSHRTVYYVAGWIVFSLSKAKTIASKKRGIYHRLAHQHSLSEDEAKAAMLPIGLVLRRKRRASMFCTEKFYRFISFVESVYVSNLTLDMMMAHADGDVIGEIKSQVLQSETAICKFTKVCNCTAADDEDAAEPFTEEEVKALLDYVMTRFANMRGAYFVKFLRGTQSSSAGKLAEAQATRTRLMGSVATSSTNATRGTKTEQTAESKEPVGESACREPINEEKLWSDVEESVLEHSKEVDGEEARFENILD</sequence>
<dbReference type="eggNOG" id="ENOG502SXRA">
    <property type="taxonomic scope" value="Eukaryota"/>
</dbReference>
<feature type="region of interest" description="Disordered" evidence="1">
    <location>
        <begin position="1"/>
        <end position="59"/>
    </location>
</feature>
<reference evidence="2 3" key="1">
    <citation type="journal article" date="2012" name="Genome Biol.">
        <title>Genome and low-iron response of an oceanic diatom adapted to chronic iron limitation.</title>
        <authorList>
            <person name="Lommer M."/>
            <person name="Specht M."/>
            <person name="Roy A.S."/>
            <person name="Kraemer L."/>
            <person name="Andreson R."/>
            <person name="Gutowska M.A."/>
            <person name="Wolf J."/>
            <person name="Bergner S.V."/>
            <person name="Schilhabel M.B."/>
            <person name="Klostermeier U.C."/>
            <person name="Beiko R.G."/>
            <person name="Rosenstiel P."/>
            <person name="Hippler M."/>
            <person name="Laroche J."/>
        </authorList>
    </citation>
    <scope>NUCLEOTIDE SEQUENCE [LARGE SCALE GENOMIC DNA]</scope>
    <source>
        <strain evidence="2 3">CCMP1005</strain>
    </source>
</reference>
<proteinExistence type="predicted"/>
<keyword evidence="3" id="KW-1185">Reference proteome</keyword>
<dbReference type="EMBL" id="AGNL01047545">
    <property type="protein sequence ID" value="EJK46777.1"/>
    <property type="molecule type" value="Genomic_DNA"/>
</dbReference>
<evidence type="ECO:0000256" key="1">
    <source>
        <dbReference type="SAM" id="MobiDB-lite"/>
    </source>
</evidence>
<evidence type="ECO:0000313" key="2">
    <source>
        <dbReference type="EMBL" id="EJK46777.1"/>
    </source>
</evidence>
<name>K0RJD5_THAOC</name>
<protein>
    <submittedName>
        <fullName evidence="2">Uncharacterized protein</fullName>
    </submittedName>
</protein>
<feature type="compositionally biased region" description="Basic and acidic residues" evidence="1">
    <location>
        <begin position="495"/>
        <end position="518"/>
    </location>
</feature>
<organism evidence="2 3">
    <name type="scientific">Thalassiosira oceanica</name>
    <name type="common">Marine diatom</name>
    <dbReference type="NCBI Taxonomy" id="159749"/>
    <lineage>
        <taxon>Eukaryota</taxon>
        <taxon>Sar</taxon>
        <taxon>Stramenopiles</taxon>
        <taxon>Ochrophyta</taxon>
        <taxon>Bacillariophyta</taxon>
        <taxon>Coscinodiscophyceae</taxon>
        <taxon>Thalassiosirophycidae</taxon>
        <taxon>Thalassiosirales</taxon>
        <taxon>Thalassiosiraceae</taxon>
        <taxon>Thalassiosira</taxon>
    </lineage>
</organism>
<feature type="compositionally biased region" description="Polar residues" evidence="1">
    <location>
        <begin position="484"/>
        <end position="494"/>
    </location>
</feature>
<feature type="region of interest" description="Disordered" evidence="1">
    <location>
        <begin position="481"/>
        <end position="518"/>
    </location>
</feature>
<dbReference type="AlphaFoldDB" id="K0RJD5"/>
<gene>
    <name evidence="2" type="ORF">THAOC_34537</name>
</gene>
<evidence type="ECO:0000313" key="3">
    <source>
        <dbReference type="Proteomes" id="UP000266841"/>
    </source>
</evidence>
<accession>K0RJD5</accession>
<dbReference type="OMA" id="QSETAIC"/>
<comment type="caution">
    <text evidence="2">The sequence shown here is derived from an EMBL/GenBank/DDBJ whole genome shotgun (WGS) entry which is preliminary data.</text>
</comment>